<proteinExistence type="predicted"/>
<comment type="caution">
    <text evidence="2">The sequence shown here is derived from an EMBL/GenBank/DDBJ whole genome shotgun (WGS) entry which is preliminary data.</text>
</comment>
<dbReference type="AlphaFoldDB" id="A0A0L7B5A9"/>
<evidence type="ECO:0000313" key="2">
    <source>
        <dbReference type="EMBL" id="KOA42667.1"/>
    </source>
</evidence>
<dbReference type="EMBL" id="AVQD01000004">
    <property type="protein sequence ID" value="KOA42667.1"/>
    <property type="molecule type" value="Genomic_DNA"/>
</dbReference>
<dbReference type="RefSeq" id="WP_016462157.1">
    <property type="nucleotide sequence ID" value="NZ_AVQD01000004.1"/>
</dbReference>
<evidence type="ECO:0000256" key="1">
    <source>
        <dbReference type="SAM" id="MobiDB-lite"/>
    </source>
</evidence>
<gene>
    <name evidence="2" type="ORF">BBM1128_02825</name>
</gene>
<protein>
    <submittedName>
        <fullName evidence="2">Uncharacterized protein</fullName>
    </submittedName>
</protein>
<accession>A0A0L7B5A9</accession>
<reference evidence="2 3" key="1">
    <citation type="journal article" date="2015" name="Int J Genomics">
        <title>Comparative Genomics Revealed Genetic Diversity and Species/Strain-Level Differences in Carbohydrate Metabolism of Three Probiotic Bifidobacterial Species.</title>
        <authorList>
            <person name="Odamaki T."/>
            <person name="Horigome A."/>
            <person name="Sugahara H."/>
            <person name="Hashikura N."/>
            <person name="Minami J."/>
            <person name="Xiao J.Z."/>
            <person name="Abe F."/>
        </authorList>
    </citation>
    <scope>NUCLEOTIDE SEQUENCE [LARGE SCALE GENOMIC DNA]</scope>
    <source>
        <strain evidence="2 3">MCC 1128</strain>
    </source>
</reference>
<feature type="compositionally biased region" description="Acidic residues" evidence="1">
    <location>
        <begin position="81"/>
        <end position="99"/>
    </location>
</feature>
<dbReference type="PATRIC" id="fig|1365965.3.peg.570"/>
<evidence type="ECO:0000313" key="3">
    <source>
        <dbReference type="Proteomes" id="UP000037193"/>
    </source>
</evidence>
<organism evidence="2 3">
    <name type="scientific">Bifidobacterium breve MCC 1128</name>
    <dbReference type="NCBI Taxonomy" id="1365965"/>
    <lineage>
        <taxon>Bacteria</taxon>
        <taxon>Bacillati</taxon>
        <taxon>Actinomycetota</taxon>
        <taxon>Actinomycetes</taxon>
        <taxon>Bifidobacteriales</taxon>
        <taxon>Bifidobacteriaceae</taxon>
        <taxon>Bifidobacterium</taxon>
    </lineage>
</organism>
<dbReference type="Proteomes" id="UP000037193">
    <property type="component" value="Unassembled WGS sequence"/>
</dbReference>
<name>A0A0L7B5A9_BIFBR</name>
<sequence>MTSNEEMAEKLAEKFYGLIEGDVSVSGGELAKLFVTALDQAGLALSEKAKAYISFEPVLPNGKTLADMFASSDRKPLGTVIDDEDDEEEDDGPDDAGELDELEHMRDVADMAYAALSDLALHCHNRREDVAWGIASSAAKDAHVLATFVGDWIEDMEDED</sequence>
<feature type="region of interest" description="Disordered" evidence="1">
    <location>
        <begin position="75"/>
        <end position="99"/>
    </location>
</feature>